<dbReference type="EMBL" id="CADEAL010004320">
    <property type="protein sequence ID" value="CAB1456979.1"/>
    <property type="molecule type" value="Genomic_DNA"/>
</dbReference>
<feature type="region of interest" description="Disordered" evidence="1">
    <location>
        <begin position="89"/>
        <end position="121"/>
    </location>
</feature>
<name>A0A9N7VU54_PLEPL</name>
<evidence type="ECO:0000313" key="2">
    <source>
        <dbReference type="EMBL" id="CAB1456979.1"/>
    </source>
</evidence>
<comment type="caution">
    <text evidence="2">The sequence shown here is derived from an EMBL/GenBank/DDBJ whole genome shotgun (WGS) entry which is preliminary data.</text>
</comment>
<reference evidence="2" key="1">
    <citation type="submission" date="2020-03" db="EMBL/GenBank/DDBJ databases">
        <authorList>
            <person name="Weist P."/>
        </authorList>
    </citation>
    <scope>NUCLEOTIDE SEQUENCE</scope>
</reference>
<dbReference type="AlphaFoldDB" id="A0A9N7VU54"/>
<accession>A0A9N7VU54</accession>
<gene>
    <name evidence="2" type="ORF">PLEPLA_LOCUS44782</name>
</gene>
<dbReference type="Proteomes" id="UP001153269">
    <property type="component" value="Unassembled WGS sequence"/>
</dbReference>
<evidence type="ECO:0000256" key="1">
    <source>
        <dbReference type="SAM" id="MobiDB-lite"/>
    </source>
</evidence>
<sequence>MSYVGLNSAREADLQAEMVLIRVAEEYMAMYREQLDIVARLFKPLMMATLTLSDRLTGAEKCRTGLNSQAGARLRIATLGGAQLTPDLPAVPQNAATPPALSDAIEAHCQQSAPGQGDVAA</sequence>
<organism evidence="2 3">
    <name type="scientific">Pleuronectes platessa</name>
    <name type="common">European plaice</name>
    <dbReference type="NCBI Taxonomy" id="8262"/>
    <lineage>
        <taxon>Eukaryota</taxon>
        <taxon>Metazoa</taxon>
        <taxon>Chordata</taxon>
        <taxon>Craniata</taxon>
        <taxon>Vertebrata</taxon>
        <taxon>Euteleostomi</taxon>
        <taxon>Actinopterygii</taxon>
        <taxon>Neopterygii</taxon>
        <taxon>Teleostei</taxon>
        <taxon>Neoteleostei</taxon>
        <taxon>Acanthomorphata</taxon>
        <taxon>Carangaria</taxon>
        <taxon>Pleuronectiformes</taxon>
        <taxon>Pleuronectoidei</taxon>
        <taxon>Pleuronectidae</taxon>
        <taxon>Pleuronectes</taxon>
    </lineage>
</organism>
<keyword evidence="3" id="KW-1185">Reference proteome</keyword>
<evidence type="ECO:0000313" key="3">
    <source>
        <dbReference type="Proteomes" id="UP001153269"/>
    </source>
</evidence>
<proteinExistence type="predicted"/>
<protein>
    <submittedName>
        <fullName evidence="2">Uncharacterized protein</fullName>
    </submittedName>
</protein>